<feature type="compositionally biased region" description="Basic and acidic residues" evidence="1">
    <location>
        <begin position="36"/>
        <end position="52"/>
    </location>
</feature>
<reference evidence="2 3" key="1">
    <citation type="submission" date="2019-03" db="EMBL/GenBank/DDBJ databases">
        <title>Genomic Encyclopedia of Type Strains, Phase IV (KMG-IV): sequencing the most valuable type-strain genomes for metagenomic binning, comparative biology and taxonomic classification.</title>
        <authorList>
            <person name="Goeker M."/>
        </authorList>
    </citation>
    <scope>NUCLEOTIDE SEQUENCE [LARGE SCALE GENOMIC DNA]</scope>
    <source>
        <strain evidence="2 3">DSM 45765</strain>
    </source>
</reference>
<comment type="caution">
    <text evidence="2">The sequence shown here is derived from an EMBL/GenBank/DDBJ whole genome shotgun (WGS) entry which is preliminary data.</text>
</comment>
<evidence type="ECO:0000256" key="1">
    <source>
        <dbReference type="SAM" id="MobiDB-lite"/>
    </source>
</evidence>
<organism evidence="2 3">
    <name type="scientific">Tamaricihabitans halophyticus</name>
    <dbReference type="NCBI Taxonomy" id="1262583"/>
    <lineage>
        <taxon>Bacteria</taxon>
        <taxon>Bacillati</taxon>
        <taxon>Actinomycetota</taxon>
        <taxon>Actinomycetes</taxon>
        <taxon>Pseudonocardiales</taxon>
        <taxon>Pseudonocardiaceae</taxon>
        <taxon>Tamaricihabitans</taxon>
    </lineage>
</organism>
<sequence>MNIKHPALAKAAKECTRFDEAASELGYRSSAPGPDGGDRDDQGEQPRYGPIEHIEMIDVDPVEIDQYQNKLSDNIPDLTEAIEDAKSAIKDLEDDGDGEASAESIKEAKARLEELKVELARTEQPGRATRQHPRSARRGSRERGGEVH</sequence>
<feature type="region of interest" description="Disordered" evidence="1">
    <location>
        <begin position="23"/>
        <end position="52"/>
    </location>
</feature>
<name>A0A4R2R613_9PSEU</name>
<feature type="compositionally biased region" description="Basic and acidic residues" evidence="1">
    <location>
        <begin position="139"/>
        <end position="148"/>
    </location>
</feature>
<dbReference type="AlphaFoldDB" id="A0A4R2R613"/>
<dbReference type="EMBL" id="SLXQ01000001">
    <property type="protein sequence ID" value="TCP57467.1"/>
    <property type="molecule type" value="Genomic_DNA"/>
</dbReference>
<feature type="compositionally biased region" description="Basic residues" evidence="1">
    <location>
        <begin position="129"/>
        <end position="138"/>
    </location>
</feature>
<evidence type="ECO:0000313" key="3">
    <source>
        <dbReference type="Proteomes" id="UP000294911"/>
    </source>
</evidence>
<keyword evidence="3" id="KW-1185">Reference proteome</keyword>
<protein>
    <submittedName>
        <fullName evidence="2">Uncharacterized protein</fullName>
    </submittedName>
</protein>
<accession>A0A4R2R613</accession>
<dbReference type="Proteomes" id="UP000294911">
    <property type="component" value="Unassembled WGS sequence"/>
</dbReference>
<gene>
    <name evidence="2" type="ORF">EV191_1011423</name>
</gene>
<dbReference type="RefSeq" id="WP_132875942.1">
    <property type="nucleotide sequence ID" value="NZ_SLXQ01000001.1"/>
</dbReference>
<evidence type="ECO:0000313" key="2">
    <source>
        <dbReference type="EMBL" id="TCP57467.1"/>
    </source>
</evidence>
<feature type="region of interest" description="Disordered" evidence="1">
    <location>
        <begin position="117"/>
        <end position="148"/>
    </location>
</feature>
<proteinExistence type="predicted"/>